<feature type="domain" description="YetF C-terminal" evidence="8">
    <location>
        <begin position="91"/>
        <end position="159"/>
    </location>
</feature>
<evidence type="ECO:0000259" key="8">
    <source>
        <dbReference type="Pfam" id="PF04239"/>
    </source>
</evidence>
<evidence type="ECO:0000256" key="7">
    <source>
        <dbReference type="SAM" id="Phobius"/>
    </source>
</evidence>
<dbReference type="InterPro" id="IPR023090">
    <property type="entry name" value="UPF0702_alpha/beta_dom_sf"/>
</dbReference>
<dbReference type="PANTHER" id="PTHR34582:SF6">
    <property type="entry name" value="UPF0702 TRANSMEMBRANE PROTEIN YCAP"/>
    <property type="match status" value="1"/>
</dbReference>
<evidence type="ECO:0000313" key="10">
    <source>
        <dbReference type="Proteomes" id="UP001196509"/>
    </source>
</evidence>
<feature type="transmembrane region" description="Helical" evidence="7">
    <location>
        <begin position="67"/>
        <end position="85"/>
    </location>
</feature>
<dbReference type="InterPro" id="IPR007353">
    <property type="entry name" value="DUF421"/>
</dbReference>
<evidence type="ECO:0000256" key="4">
    <source>
        <dbReference type="ARBA" id="ARBA00022692"/>
    </source>
</evidence>
<comment type="caution">
    <text evidence="9">The sequence shown here is derived from an EMBL/GenBank/DDBJ whole genome shotgun (WGS) entry which is preliminary data.</text>
</comment>
<feature type="transmembrane region" description="Helical" evidence="7">
    <location>
        <begin position="12"/>
        <end position="31"/>
    </location>
</feature>
<evidence type="ECO:0000313" key="9">
    <source>
        <dbReference type="EMBL" id="MBW8638475.1"/>
    </source>
</evidence>
<dbReference type="EMBL" id="JAICBX010000002">
    <property type="protein sequence ID" value="MBW8638475.1"/>
    <property type="molecule type" value="Genomic_DNA"/>
</dbReference>
<evidence type="ECO:0000256" key="1">
    <source>
        <dbReference type="ARBA" id="ARBA00004651"/>
    </source>
</evidence>
<name>A0AAE2ZPC8_9HYPH</name>
<sequence>MFTADATLDAVSRGAILSSLSLLWVILLIRVNGLRSLSKMTNFDFIMTVAMGSLVAGGSQVTEWTDFLQVAIAMAALFAFQHIVARLRKASRTIEKVIQNEPILLMRNGVVLEEALRKSRVSEDDLFAKLREANVLRLSDVRAVVLETTGDVSVLHGKEMDKDLIRSVRSPADS</sequence>
<keyword evidence="3" id="KW-1003">Cell membrane</keyword>
<protein>
    <submittedName>
        <fullName evidence="9">DUF421 domain-containing protein</fullName>
    </submittedName>
</protein>
<keyword evidence="10" id="KW-1185">Reference proteome</keyword>
<feature type="transmembrane region" description="Helical" evidence="7">
    <location>
        <begin position="43"/>
        <end position="61"/>
    </location>
</feature>
<dbReference type="AlphaFoldDB" id="A0AAE2ZPC8"/>
<evidence type="ECO:0000256" key="2">
    <source>
        <dbReference type="ARBA" id="ARBA00006448"/>
    </source>
</evidence>
<evidence type="ECO:0000256" key="3">
    <source>
        <dbReference type="ARBA" id="ARBA00022475"/>
    </source>
</evidence>
<dbReference type="Proteomes" id="UP001196509">
    <property type="component" value="Unassembled WGS sequence"/>
</dbReference>
<comment type="similarity">
    <text evidence="2">Belongs to the UPF0702 family.</text>
</comment>
<reference evidence="9" key="1">
    <citation type="submission" date="2021-08" db="EMBL/GenBank/DDBJ databases">
        <title>Hoeflea bacterium WL0058 sp. nov., isolated from the sediment.</title>
        <authorList>
            <person name="Wang L."/>
            <person name="Zhang D."/>
        </authorList>
    </citation>
    <scope>NUCLEOTIDE SEQUENCE</scope>
    <source>
        <strain evidence="9">WL0058</strain>
    </source>
</reference>
<dbReference type="PANTHER" id="PTHR34582">
    <property type="entry name" value="UPF0702 TRANSMEMBRANE PROTEIN YCAP"/>
    <property type="match status" value="1"/>
</dbReference>
<dbReference type="Gene3D" id="3.30.240.20">
    <property type="entry name" value="bsu07140 like domains"/>
    <property type="match status" value="1"/>
</dbReference>
<keyword evidence="4 7" id="KW-0812">Transmembrane</keyword>
<gene>
    <name evidence="9" type="ORF">K1W69_14860</name>
</gene>
<dbReference type="GO" id="GO:0005886">
    <property type="term" value="C:plasma membrane"/>
    <property type="evidence" value="ECO:0007669"/>
    <property type="project" value="UniProtKB-SubCell"/>
</dbReference>
<organism evidence="9 10">
    <name type="scientific">Flavimaribacter sediminis</name>
    <dbReference type="NCBI Taxonomy" id="2865987"/>
    <lineage>
        <taxon>Bacteria</taxon>
        <taxon>Pseudomonadati</taxon>
        <taxon>Pseudomonadota</taxon>
        <taxon>Alphaproteobacteria</taxon>
        <taxon>Hyphomicrobiales</taxon>
        <taxon>Rhizobiaceae</taxon>
        <taxon>Flavimaribacter</taxon>
    </lineage>
</organism>
<keyword evidence="5 7" id="KW-1133">Transmembrane helix</keyword>
<keyword evidence="6 7" id="KW-0472">Membrane</keyword>
<comment type="subcellular location">
    <subcellularLocation>
        <location evidence="1">Cell membrane</location>
        <topology evidence="1">Multi-pass membrane protein</topology>
    </subcellularLocation>
</comment>
<dbReference type="Pfam" id="PF04239">
    <property type="entry name" value="DUF421"/>
    <property type="match status" value="1"/>
</dbReference>
<evidence type="ECO:0000256" key="6">
    <source>
        <dbReference type="ARBA" id="ARBA00023136"/>
    </source>
</evidence>
<evidence type="ECO:0000256" key="5">
    <source>
        <dbReference type="ARBA" id="ARBA00022989"/>
    </source>
</evidence>
<proteinExistence type="inferred from homology"/>
<accession>A0AAE2ZPC8</accession>